<dbReference type="EMBL" id="CP046639">
    <property type="protein sequence ID" value="QLL66735.1"/>
    <property type="molecule type" value="Genomic_DNA"/>
</dbReference>
<name>A0A7H9DYY8_ANAPH</name>
<evidence type="ECO:0000256" key="1">
    <source>
        <dbReference type="SAM" id="MobiDB-lite"/>
    </source>
</evidence>
<dbReference type="Proteomes" id="UP000510938">
    <property type="component" value="Chromosome"/>
</dbReference>
<dbReference type="AlphaFoldDB" id="A0A7H9DYY8"/>
<organism evidence="2 3">
    <name type="scientific">Anaplasma phagocytophilum str. Norway variant1</name>
    <dbReference type="NCBI Taxonomy" id="1392506"/>
    <lineage>
        <taxon>Bacteria</taxon>
        <taxon>Pseudomonadati</taxon>
        <taxon>Pseudomonadota</taxon>
        <taxon>Alphaproteobacteria</taxon>
        <taxon>Rickettsiales</taxon>
        <taxon>Anaplasmataceae</taxon>
        <taxon>Anaplasma</taxon>
        <taxon>phagocytophilum group</taxon>
    </lineage>
</organism>
<sequence length="171" mass="18310">MMLLLDKLISLLPLLPRLPVKTSFSLLRRFGVSHPDIDKKVCNGSHAALSGSKNDAVEYSSDLSGASKQTKTAQCSGLKKAVVDASKRKLSKFVGLTRVGDGTHWPTGHGGKDSGGPEIGKTNSNADAMAKDLLEKLSSDEKTIVAGLLAKLLKGARLLKSGRVFFYFYYG</sequence>
<gene>
    <name evidence="2" type="ORF">O998_02800</name>
</gene>
<reference evidence="2 3" key="1">
    <citation type="submission" date="2019-12" db="EMBL/GenBank/DDBJ databases">
        <title>A sheep strain of Anaplasma phagocytophilum contains multiple genomes.</title>
        <authorList>
            <person name="Barbet A.F."/>
            <person name="Crosby F.L."/>
            <person name="Eskeland S."/>
            <person name="Stuen S."/>
            <person name="Granquist E.G."/>
            <person name="Munderloh U.G."/>
        </authorList>
    </citation>
    <scope>NUCLEOTIDE SEQUENCE [LARGE SCALE GENOMIC DNA]</scope>
    <source>
        <strain evidence="2 3">Norway Variant 1</strain>
    </source>
</reference>
<feature type="region of interest" description="Disordered" evidence="1">
    <location>
        <begin position="103"/>
        <end position="124"/>
    </location>
</feature>
<dbReference type="RefSeq" id="WP_180843859.1">
    <property type="nucleotide sequence ID" value="NZ_CP046639.1"/>
</dbReference>
<evidence type="ECO:0000313" key="2">
    <source>
        <dbReference type="EMBL" id="QLL66735.1"/>
    </source>
</evidence>
<evidence type="ECO:0000313" key="3">
    <source>
        <dbReference type="Proteomes" id="UP000510938"/>
    </source>
</evidence>
<accession>A0A7H9DYY8</accession>
<protein>
    <submittedName>
        <fullName evidence="2">Uncharacterized protein</fullName>
    </submittedName>
</protein>
<proteinExistence type="predicted"/>